<protein>
    <submittedName>
        <fullName evidence="2">Ca2+/Na+ antiporter</fullName>
    </submittedName>
</protein>
<gene>
    <name evidence="2" type="ORF">QOZ92_003054</name>
</gene>
<sequence length="109" mass="12923">MFFSCLIMSLIFFIVAFIFFIFKNKACILISGYNFIPKDQRKNYDETKLSKDFGTTFFKYGLIFFLGGIGCILISSWCFWISFAIWLIYLLRNTSFSNKIFDKYKINQS</sequence>
<evidence type="ECO:0000313" key="3">
    <source>
        <dbReference type="Proteomes" id="UP001232584"/>
    </source>
</evidence>
<dbReference type="EMBL" id="JAUSWG010000016">
    <property type="protein sequence ID" value="MDQ0557919.1"/>
    <property type="molecule type" value="Genomic_DNA"/>
</dbReference>
<dbReference type="Pfam" id="PF12650">
    <property type="entry name" value="DUF3784"/>
    <property type="match status" value="1"/>
</dbReference>
<name>A0ABU0N4L8_9FIRM</name>
<keyword evidence="3" id="KW-1185">Reference proteome</keyword>
<accession>A0ABU0N4L8</accession>
<dbReference type="InterPro" id="IPR017259">
    <property type="entry name" value="UCP037672"/>
</dbReference>
<organism evidence="2 3">
    <name type="scientific">Paraclostridium ghonii</name>
    <dbReference type="NCBI Taxonomy" id="29358"/>
    <lineage>
        <taxon>Bacteria</taxon>
        <taxon>Bacillati</taxon>
        <taxon>Bacillota</taxon>
        <taxon>Clostridia</taxon>
        <taxon>Peptostreptococcales</taxon>
        <taxon>Peptostreptococcaceae</taxon>
        <taxon>Paraclostridium</taxon>
    </lineage>
</organism>
<evidence type="ECO:0000256" key="1">
    <source>
        <dbReference type="SAM" id="Phobius"/>
    </source>
</evidence>
<dbReference type="Proteomes" id="UP001232584">
    <property type="component" value="Unassembled WGS sequence"/>
</dbReference>
<feature type="transmembrane region" description="Helical" evidence="1">
    <location>
        <begin position="6"/>
        <end position="36"/>
    </location>
</feature>
<keyword evidence="1" id="KW-0812">Transmembrane</keyword>
<evidence type="ECO:0000313" key="2">
    <source>
        <dbReference type="EMBL" id="MDQ0557919.1"/>
    </source>
</evidence>
<feature type="transmembrane region" description="Helical" evidence="1">
    <location>
        <begin position="57"/>
        <end position="89"/>
    </location>
</feature>
<dbReference type="RefSeq" id="WP_307509666.1">
    <property type="nucleotide sequence ID" value="NZ_BAAACE010000001.1"/>
</dbReference>
<reference evidence="2 3" key="1">
    <citation type="submission" date="2023-07" db="EMBL/GenBank/DDBJ databases">
        <title>Genomic Encyclopedia of Type Strains, Phase IV (KMG-IV): sequencing the most valuable type-strain genomes for metagenomic binning, comparative biology and taxonomic classification.</title>
        <authorList>
            <person name="Goeker M."/>
        </authorList>
    </citation>
    <scope>NUCLEOTIDE SEQUENCE [LARGE SCALE GENOMIC DNA]</scope>
    <source>
        <strain evidence="2 3">DSM 15049</strain>
    </source>
</reference>
<keyword evidence="1" id="KW-1133">Transmembrane helix</keyword>
<proteinExistence type="predicted"/>
<comment type="caution">
    <text evidence="2">The sequence shown here is derived from an EMBL/GenBank/DDBJ whole genome shotgun (WGS) entry which is preliminary data.</text>
</comment>
<keyword evidence="1" id="KW-0472">Membrane</keyword>